<dbReference type="InterPro" id="IPR028973">
    <property type="entry name" value="PhnB-like"/>
</dbReference>
<keyword evidence="2" id="KW-0614">Plasmid</keyword>
<dbReference type="GO" id="GO:0008168">
    <property type="term" value="F:methyltransferase activity"/>
    <property type="evidence" value="ECO:0007669"/>
    <property type="project" value="UniProtKB-KW"/>
</dbReference>
<protein>
    <submittedName>
        <fullName evidence="2">3-demethylubiquinone-9 3-methyltransferase</fullName>
    </submittedName>
</protein>
<name>C8WYH1_ALIAD</name>
<proteinExistence type="predicted"/>
<feature type="domain" description="PhnB-like" evidence="1">
    <location>
        <begin position="2"/>
        <end position="131"/>
    </location>
</feature>
<keyword evidence="2" id="KW-0489">Methyltransferase</keyword>
<dbReference type="HOGENOM" id="CLU_046006_17_3_9"/>
<organism evidence="2 3">
    <name type="scientific">Alicyclobacillus acidocaldarius subsp. acidocaldarius (strain ATCC 27009 / DSM 446 / BCRC 14685 / JCM 5260 / KCTC 1825 / NBRC 15652 / NCIMB 11725 / NRRL B-14509 / 104-IA)</name>
    <name type="common">Bacillus acidocaldarius</name>
    <dbReference type="NCBI Taxonomy" id="521098"/>
    <lineage>
        <taxon>Bacteria</taxon>
        <taxon>Bacillati</taxon>
        <taxon>Bacillota</taxon>
        <taxon>Bacilli</taxon>
        <taxon>Bacillales</taxon>
        <taxon>Alicyclobacillaceae</taxon>
        <taxon>Alicyclobacillus</taxon>
    </lineage>
</organism>
<keyword evidence="2" id="KW-0808">Transferase</keyword>
<dbReference type="Gene3D" id="3.10.180.10">
    <property type="entry name" value="2,3-Dihydroxybiphenyl 1,2-Dioxygenase, domain 1"/>
    <property type="match status" value="1"/>
</dbReference>
<dbReference type="Proteomes" id="UP000001917">
    <property type="component" value="Plasmid pAACI02"/>
</dbReference>
<reference evidence="3" key="1">
    <citation type="submission" date="2009-09" db="EMBL/GenBank/DDBJ databases">
        <title>The complete plasmid2 of Alicyclobacillus acidocaldarius subsp. acidocaldarius DSM 446.</title>
        <authorList>
            <consortium name="US DOE Joint Genome Institute (JGI-PGF)"/>
            <person name="Lucas S."/>
            <person name="Copeland A."/>
            <person name="Lapidus A."/>
            <person name="Glavina del Rio T."/>
            <person name="Dalin E."/>
            <person name="Tice H."/>
            <person name="Bruce D."/>
            <person name="Goodwin L."/>
            <person name="Pitluck S."/>
            <person name="Kyrpides N."/>
            <person name="Mavromatis K."/>
            <person name="Ivanova N."/>
            <person name="Ovchinnikova G."/>
            <person name="Chertkov O."/>
            <person name="Sims D."/>
            <person name="Brettin T."/>
            <person name="Detter J.C."/>
            <person name="Han C."/>
            <person name="Larimer F."/>
            <person name="Land M."/>
            <person name="Hauser L."/>
            <person name="Markowitz V."/>
            <person name="Cheng J.-F."/>
            <person name="Hugenholtz P."/>
            <person name="Woyke T."/>
            <person name="Wu D."/>
            <person name="Pukall R."/>
            <person name="Klenk H.-P."/>
            <person name="Eisen J.A."/>
        </authorList>
    </citation>
    <scope>NUCLEOTIDE SEQUENCE [LARGE SCALE GENOMIC DNA]</scope>
    <source>
        <strain evidence="3">ATCC 27009 / DSM 446 / BCRC 14685 / JCM 5260 / KCTC 1825 / NBRC 15652 / NCIMB 11725 / NRRL B-14509 / 104-IA</strain>
        <plasmid evidence="3">pAACI02</plasmid>
    </source>
</reference>
<dbReference type="eggNOG" id="COG2764">
    <property type="taxonomic scope" value="Bacteria"/>
</dbReference>
<gene>
    <name evidence="2" type="ordered locus">Aaci_3066</name>
</gene>
<dbReference type="PANTHER" id="PTHR33990:SF1">
    <property type="entry name" value="PROTEIN YJDN"/>
    <property type="match status" value="1"/>
</dbReference>
<dbReference type="AlphaFoldDB" id="C8WYH1"/>
<keyword evidence="2" id="KW-0830">Ubiquinone</keyword>
<dbReference type="GO" id="GO:0032259">
    <property type="term" value="P:methylation"/>
    <property type="evidence" value="ECO:0007669"/>
    <property type="project" value="UniProtKB-KW"/>
</dbReference>
<dbReference type="Pfam" id="PF06983">
    <property type="entry name" value="3-dmu-9_3-mt"/>
    <property type="match status" value="1"/>
</dbReference>
<dbReference type="PANTHER" id="PTHR33990">
    <property type="entry name" value="PROTEIN YJDN-RELATED"/>
    <property type="match status" value="1"/>
</dbReference>
<reference evidence="2 3" key="2">
    <citation type="journal article" date="2010" name="Stand. Genomic Sci.">
        <title>Complete genome sequence of Alicyclobacillus acidocaldarius type strain (104-IA).</title>
        <authorList>
            <person name="Mavromatis K."/>
            <person name="Sikorski J."/>
            <person name="Lapidus A."/>
            <person name="Glavina Del Rio T."/>
            <person name="Copeland A."/>
            <person name="Tice H."/>
            <person name="Cheng J.F."/>
            <person name="Lucas S."/>
            <person name="Chen F."/>
            <person name="Nolan M."/>
            <person name="Bruce D."/>
            <person name="Goodwin L."/>
            <person name="Pitluck S."/>
            <person name="Ivanova N."/>
            <person name="Ovchinnikova G."/>
            <person name="Pati A."/>
            <person name="Chen A."/>
            <person name="Palaniappan K."/>
            <person name="Land M."/>
            <person name="Hauser L."/>
            <person name="Chang Y.J."/>
            <person name="Jeffries C.D."/>
            <person name="Chain P."/>
            <person name="Meincke L."/>
            <person name="Sims D."/>
            <person name="Chertkov O."/>
            <person name="Han C."/>
            <person name="Brettin T."/>
            <person name="Detter J.C."/>
            <person name="Wahrenburg C."/>
            <person name="Rohde M."/>
            <person name="Pukall R."/>
            <person name="Goker M."/>
            <person name="Bristow J."/>
            <person name="Eisen J.A."/>
            <person name="Markowitz V."/>
            <person name="Hugenholtz P."/>
            <person name="Klenk H.P."/>
            <person name="Kyrpides N.C."/>
        </authorList>
    </citation>
    <scope>NUCLEOTIDE SEQUENCE [LARGE SCALE GENOMIC DNA]</scope>
    <source>
        <strain evidence="3">ATCC 27009 / DSM 446 / BCRC 14685 / JCM 5260 / KCTC 1825 / NBRC 15652 / NCIMB 11725 / NRRL B-14509 / 104-IA</strain>
        <plasmid evidence="2 3">pAACI02</plasmid>
    </source>
</reference>
<evidence type="ECO:0000313" key="2">
    <source>
        <dbReference type="EMBL" id="ACV60065.1"/>
    </source>
</evidence>
<sequence>MRIIPYLYFQGNAEEALRFYVEVFGGELMELRRYADMPGAESPEHYQNKVLHARLKIGDEWLFISDAFPRDPVPPARSLVSLMVDFSSEADMDAVYTRLGREAEIHMPLQKTFWGAKYARLTDKFGVTWDLHCQL</sequence>
<geneLocation type="plasmid" evidence="2 3">
    <name>pAACI02</name>
</geneLocation>
<dbReference type="KEGG" id="aac:Aaci_3066"/>
<evidence type="ECO:0000259" key="1">
    <source>
        <dbReference type="Pfam" id="PF06983"/>
    </source>
</evidence>
<accession>C8WYH1</accession>
<evidence type="ECO:0000313" key="3">
    <source>
        <dbReference type="Proteomes" id="UP000001917"/>
    </source>
</evidence>
<keyword evidence="3" id="KW-1185">Reference proteome</keyword>
<dbReference type="CDD" id="cd06588">
    <property type="entry name" value="PhnB_like"/>
    <property type="match status" value="1"/>
</dbReference>
<dbReference type="RefSeq" id="WP_012812186.1">
    <property type="nucleotide sequence ID" value="NC_013207.1"/>
</dbReference>
<dbReference type="EMBL" id="CP001729">
    <property type="protein sequence ID" value="ACV60065.1"/>
    <property type="molecule type" value="Genomic_DNA"/>
</dbReference>
<dbReference type="SUPFAM" id="SSF54593">
    <property type="entry name" value="Glyoxalase/Bleomycin resistance protein/Dihydroxybiphenyl dioxygenase"/>
    <property type="match status" value="1"/>
</dbReference>
<dbReference type="InterPro" id="IPR029068">
    <property type="entry name" value="Glyas_Bleomycin-R_OHBP_Dase"/>
</dbReference>